<comment type="similarity">
    <text evidence="3 12">Belongs to the binding-protein-dependent transport system permease family. CysTW subfamily.</text>
</comment>
<feature type="transmembrane region" description="Helical" evidence="11">
    <location>
        <begin position="205"/>
        <end position="228"/>
    </location>
</feature>
<dbReference type="Gene3D" id="1.10.3720.10">
    <property type="entry name" value="MetI-like"/>
    <property type="match status" value="1"/>
</dbReference>
<dbReference type="EMBL" id="CP005384">
    <property type="protein sequence ID" value="AGO15752.1"/>
    <property type="molecule type" value="Genomic_DNA"/>
</dbReference>
<dbReference type="InterPro" id="IPR035906">
    <property type="entry name" value="MetI-like_sf"/>
</dbReference>
<dbReference type="SUPFAM" id="SSF161098">
    <property type="entry name" value="MetI-like"/>
    <property type="match status" value="1"/>
</dbReference>
<evidence type="ECO:0000256" key="12">
    <source>
        <dbReference type="RuleBase" id="RU365097"/>
    </source>
</evidence>
<evidence type="ECO:0000256" key="11">
    <source>
        <dbReference type="RuleBase" id="RU363032"/>
    </source>
</evidence>
<keyword evidence="9 11" id="KW-1133">Transmembrane helix</keyword>
<dbReference type="Pfam" id="PF00528">
    <property type="entry name" value="BPD_transp_1"/>
    <property type="match status" value="1"/>
</dbReference>
<proteinExistence type="inferred from homology"/>
<comment type="function">
    <text evidence="1 12">Part of the binding-protein-dependent transport system for molybdenum; probably responsible for the translocation of the substrate across the membrane.</text>
</comment>
<dbReference type="GO" id="GO:0005886">
    <property type="term" value="C:plasma membrane"/>
    <property type="evidence" value="ECO:0007669"/>
    <property type="project" value="UniProtKB-SubCell"/>
</dbReference>
<dbReference type="InterPro" id="IPR000515">
    <property type="entry name" value="MetI-like"/>
</dbReference>
<evidence type="ECO:0000256" key="5">
    <source>
        <dbReference type="ARBA" id="ARBA00022475"/>
    </source>
</evidence>
<dbReference type="PANTHER" id="PTHR30183:SF3">
    <property type="entry name" value="MOLYBDENUM TRANSPORT SYSTEM PERMEASE PROTEIN MODB"/>
    <property type="match status" value="1"/>
</dbReference>
<evidence type="ECO:0000259" key="13">
    <source>
        <dbReference type="PROSITE" id="PS50928"/>
    </source>
</evidence>
<evidence type="ECO:0000256" key="7">
    <source>
        <dbReference type="ARBA" id="ARBA00022519"/>
    </source>
</evidence>
<reference evidence="14 15" key="1">
    <citation type="journal article" date="2013" name="PLoS ONE">
        <title>Complete Genome Analysis of a Haemophilus parasuis Serovar 12 Strain from China.</title>
        <authorList>
            <person name="Li Y."/>
            <person name="Kwok A.H."/>
            <person name="Jiang J."/>
            <person name="Zou Y."/>
            <person name="Zheng F."/>
            <person name="Chen P."/>
            <person name="Hou C."/>
            <person name="Leung F.C."/>
            <person name="Jiang P."/>
        </authorList>
    </citation>
    <scope>NUCLEOTIDE SEQUENCE [LARGE SCALE GENOMIC DNA]</scope>
    <source>
        <strain evidence="14 15">ZJ0906</strain>
    </source>
</reference>
<keyword evidence="4 11" id="KW-0813">Transport</keyword>
<dbReference type="GO" id="GO:0015098">
    <property type="term" value="F:molybdate ion transmembrane transporter activity"/>
    <property type="evidence" value="ECO:0007669"/>
    <property type="project" value="UniProtKB-UniRule"/>
</dbReference>
<evidence type="ECO:0000256" key="10">
    <source>
        <dbReference type="ARBA" id="ARBA00023136"/>
    </source>
</evidence>
<dbReference type="CDD" id="cd06261">
    <property type="entry name" value="TM_PBP2"/>
    <property type="match status" value="1"/>
</dbReference>
<feature type="transmembrane region" description="Helical" evidence="11">
    <location>
        <begin position="20"/>
        <end position="45"/>
    </location>
</feature>
<protein>
    <recommendedName>
        <fullName evidence="12">Molybdenum transport system permease</fullName>
    </recommendedName>
</protein>
<dbReference type="NCBIfam" id="NF006939">
    <property type="entry name" value="PRK09421.1"/>
    <property type="match status" value="1"/>
</dbReference>
<dbReference type="KEGG" id="hpaz:K756_02540"/>
<dbReference type="FunFam" id="1.10.3720.10:FF:000018">
    <property type="entry name" value="Molybdenum transport system permease"/>
    <property type="match status" value="1"/>
</dbReference>
<evidence type="ECO:0000256" key="1">
    <source>
        <dbReference type="ARBA" id="ARBA00002949"/>
    </source>
</evidence>
<sequence>MIVNEMLIFSFSQQELNAIYLSLKIASIAVLFALPFAIGAAWLLARKEFWGKHLFNGIIHLPLVLPPVVIGYLLLILMAKKGAIGQYLWQWFEFSLSFSWKGAVLASMVMAFPLMVRSIRLAFDAIDPKLEQAARTLGASPLRVFFTLHLPLSFSGIIAGAVLGFARSLGEFGATITFVSNIPNQTQTIPAALYTFIETPDGEMAAARLCVIAIVISLVALFFSELLSQRQQRFQQIKGQ</sequence>
<dbReference type="PROSITE" id="PS50928">
    <property type="entry name" value="ABC_TM1"/>
    <property type="match status" value="1"/>
</dbReference>
<keyword evidence="7 12" id="KW-0997">Cell inner membrane</keyword>
<organism evidence="14 15">
    <name type="scientific">Glaesserella parasuis ZJ0906</name>
    <dbReference type="NCBI Taxonomy" id="1322346"/>
    <lineage>
        <taxon>Bacteria</taxon>
        <taxon>Pseudomonadati</taxon>
        <taxon>Pseudomonadota</taxon>
        <taxon>Gammaproteobacteria</taxon>
        <taxon>Pasteurellales</taxon>
        <taxon>Pasteurellaceae</taxon>
        <taxon>Glaesserella</taxon>
    </lineage>
</organism>
<evidence type="ECO:0000313" key="14">
    <source>
        <dbReference type="EMBL" id="AGO15752.1"/>
    </source>
</evidence>
<dbReference type="AlphaFoldDB" id="A0A806JCF1"/>
<dbReference type="InterPro" id="IPR011867">
    <property type="entry name" value="ModB_ABC"/>
</dbReference>
<feature type="transmembrane region" description="Helical" evidence="11">
    <location>
        <begin position="98"/>
        <end position="123"/>
    </location>
</feature>
<name>A0A806JCF1_GLAPU</name>
<evidence type="ECO:0000256" key="8">
    <source>
        <dbReference type="ARBA" id="ARBA00022692"/>
    </source>
</evidence>
<feature type="transmembrane region" description="Helical" evidence="11">
    <location>
        <begin position="57"/>
        <end position="78"/>
    </location>
</feature>
<keyword evidence="6 12" id="KW-0500">Molybdenum</keyword>
<evidence type="ECO:0000313" key="15">
    <source>
        <dbReference type="Proteomes" id="UP000014672"/>
    </source>
</evidence>
<dbReference type="PANTHER" id="PTHR30183">
    <property type="entry name" value="MOLYBDENUM TRANSPORT SYSTEM PERMEASE PROTEIN MODB"/>
    <property type="match status" value="1"/>
</dbReference>
<evidence type="ECO:0000256" key="9">
    <source>
        <dbReference type="ARBA" id="ARBA00022989"/>
    </source>
</evidence>
<evidence type="ECO:0000256" key="2">
    <source>
        <dbReference type="ARBA" id="ARBA00004429"/>
    </source>
</evidence>
<accession>A0A806JCF1</accession>
<keyword evidence="10 11" id="KW-0472">Membrane</keyword>
<keyword evidence="8 11" id="KW-0812">Transmembrane</keyword>
<dbReference type="Proteomes" id="UP000014672">
    <property type="component" value="Chromosome"/>
</dbReference>
<feature type="transmembrane region" description="Helical" evidence="11">
    <location>
        <begin position="144"/>
        <end position="166"/>
    </location>
</feature>
<dbReference type="NCBIfam" id="TIGR02141">
    <property type="entry name" value="modB_ABC"/>
    <property type="match status" value="1"/>
</dbReference>
<evidence type="ECO:0000256" key="6">
    <source>
        <dbReference type="ARBA" id="ARBA00022505"/>
    </source>
</evidence>
<keyword evidence="5" id="KW-1003">Cell membrane</keyword>
<comment type="subcellular location">
    <subcellularLocation>
        <location evidence="2 12">Cell inner membrane</location>
        <topology evidence="2 12">Multi-pass membrane protein</topology>
    </subcellularLocation>
    <subcellularLocation>
        <location evidence="11">Cell membrane</location>
        <topology evidence="11">Multi-pass membrane protein</topology>
    </subcellularLocation>
</comment>
<feature type="domain" description="ABC transmembrane type-1" evidence="13">
    <location>
        <begin position="19"/>
        <end position="227"/>
    </location>
</feature>
<evidence type="ECO:0000256" key="4">
    <source>
        <dbReference type="ARBA" id="ARBA00022448"/>
    </source>
</evidence>
<evidence type="ECO:0000256" key="3">
    <source>
        <dbReference type="ARBA" id="ARBA00007069"/>
    </source>
</evidence>
<gene>
    <name evidence="14" type="primary">modB</name>
    <name evidence="14" type="ORF">K756_02540</name>
</gene>